<dbReference type="Proteomes" id="UP000769528">
    <property type="component" value="Unassembled WGS sequence"/>
</dbReference>
<organism evidence="8 9">
    <name type="scientific">Wickerhamomyces mucosus</name>
    <dbReference type="NCBI Taxonomy" id="1378264"/>
    <lineage>
        <taxon>Eukaryota</taxon>
        <taxon>Fungi</taxon>
        <taxon>Dikarya</taxon>
        <taxon>Ascomycota</taxon>
        <taxon>Saccharomycotina</taxon>
        <taxon>Saccharomycetes</taxon>
        <taxon>Phaffomycetales</taxon>
        <taxon>Wickerhamomycetaceae</taxon>
        <taxon>Wickerhamomyces</taxon>
    </lineage>
</organism>
<dbReference type="EMBL" id="JAEUBF010001150">
    <property type="protein sequence ID" value="KAH3672407.1"/>
    <property type="molecule type" value="Genomic_DNA"/>
</dbReference>
<feature type="region of interest" description="Disordered" evidence="6">
    <location>
        <begin position="1"/>
        <end position="32"/>
    </location>
</feature>
<name>A0A9P8PHX5_9ASCO</name>
<gene>
    <name evidence="8" type="ORF">WICMUC_004243</name>
</gene>
<dbReference type="GO" id="GO:0016705">
    <property type="term" value="F:oxidoreductase activity, acting on paired donors, with incorporation or reduction of molecular oxygen"/>
    <property type="evidence" value="ECO:0007669"/>
    <property type="project" value="InterPro"/>
</dbReference>
<feature type="compositionally biased region" description="Basic residues" evidence="6">
    <location>
        <begin position="7"/>
        <end position="18"/>
    </location>
</feature>
<keyword evidence="4" id="KW-0503">Monooxygenase</keyword>
<keyword evidence="2" id="KW-0288">FMN</keyword>
<protein>
    <recommendedName>
        <fullName evidence="7">Luciferase-like domain-containing protein</fullName>
    </recommendedName>
</protein>
<accession>A0A9P8PHX5</accession>
<keyword evidence="1" id="KW-0285">Flavoprotein</keyword>
<dbReference type="PANTHER" id="PTHR30011:SF16">
    <property type="entry name" value="C2H2 FINGER DOMAIN TRANSCRIPTION FACTOR (EUROFUNG)-RELATED"/>
    <property type="match status" value="1"/>
</dbReference>
<evidence type="ECO:0000259" key="7">
    <source>
        <dbReference type="Pfam" id="PF00296"/>
    </source>
</evidence>
<dbReference type="NCBIfam" id="TIGR03860">
    <property type="entry name" value="FMN_nitrolo"/>
    <property type="match status" value="1"/>
</dbReference>
<dbReference type="InterPro" id="IPR016215">
    <property type="entry name" value="NTA_MOA"/>
</dbReference>
<dbReference type="Gene3D" id="3.20.20.30">
    <property type="entry name" value="Luciferase-like domain"/>
    <property type="match status" value="1"/>
</dbReference>
<evidence type="ECO:0000313" key="9">
    <source>
        <dbReference type="Proteomes" id="UP000769528"/>
    </source>
</evidence>
<dbReference type="AlphaFoldDB" id="A0A9P8PHX5"/>
<dbReference type="SUPFAM" id="SSF51679">
    <property type="entry name" value="Bacterial luciferase-like"/>
    <property type="match status" value="1"/>
</dbReference>
<evidence type="ECO:0000256" key="6">
    <source>
        <dbReference type="SAM" id="MobiDB-lite"/>
    </source>
</evidence>
<dbReference type="InterPro" id="IPR036661">
    <property type="entry name" value="Luciferase-like_sf"/>
</dbReference>
<dbReference type="PIRSF" id="PIRSF000337">
    <property type="entry name" value="NTA_MOA"/>
    <property type="match status" value="1"/>
</dbReference>
<dbReference type="InterPro" id="IPR051260">
    <property type="entry name" value="Diverse_substr_monoxygenases"/>
</dbReference>
<dbReference type="GO" id="GO:0004497">
    <property type="term" value="F:monooxygenase activity"/>
    <property type="evidence" value="ECO:0007669"/>
    <property type="project" value="UniProtKB-KW"/>
</dbReference>
<evidence type="ECO:0000256" key="2">
    <source>
        <dbReference type="ARBA" id="ARBA00022643"/>
    </source>
</evidence>
<keyword evidence="9" id="KW-1185">Reference proteome</keyword>
<evidence type="ECO:0000256" key="4">
    <source>
        <dbReference type="ARBA" id="ARBA00023033"/>
    </source>
</evidence>
<sequence>MTEPPFKKKQSSKPKKASGHQFPGAWRNPKDRSKDYKSLKKYWVPLAELLERGKINTLFIGDAMTIYDDYQNSYKAAVGSGLNVPKNEISIPVSAMALVTKNLSFGLTFSTISEHPYHLTRRLATLDHLTEGRSGWNIVSSYLNSTAKQLLNGAPLPDHDERYVKTEEYVHLVYKLLLSSWRDDAVVYDLERGLFADPELVREINHVGKYFNVPGPNISEPIPQGFPLIIQAGSSKAGKVFAAENAEVVFVNGKHPELIKKNIDAIKYIAVEKFGRNPNHIKFLTQITPILGKTHEEAEAKFQESLKYVDLEGAQALFSGWTGIDLSEYEWDEELKYVKSNGMRSLVDNLTKYNPGFKVTRRSIAEDTAIGGSATRDFIGTPEEVADKIERLVEETGLDGFNFAYAVWPGTFEDIVDLLIPELQKRGLAQTDYAVEGGTARENFYGIKGQTYLPDDHPFHKLRWSNGLTKEEFEKQLEEFWKERNARYQKVTEELKEEGYL</sequence>
<reference evidence="8" key="1">
    <citation type="journal article" date="2021" name="Open Biol.">
        <title>Shared evolutionary footprints suggest mitochondrial oxidative damage underlies multiple complex I losses in fungi.</title>
        <authorList>
            <person name="Schikora-Tamarit M.A."/>
            <person name="Marcet-Houben M."/>
            <person name="Nosek J."/>
            <person name="Gabaldon T."/>
        </authorList>
    </citation>
    <scope>NUCLEOTIDE SEQUENCE</scope>
    <source>
        <strain evidence="8">CBS6341</strain>
    </source>
</reference>
<dbReference type="Pfam" id="PF00296">
    <property type="entry name" value="Bac_luciferase"/>
    <property type="match status" value="1"/>
</dbReference>
<reference evidence="8" key="2">
    <citation type="submission" date="2021-01" db="EMBL/GenBank/DDBJ databases">
        <authorList>
            <person name="Schikora-Tamarit M.A."/>
        </authorList>
    </citation>
    <scope>NUCLEOTIDE SEQUENCE</scope>
    <source>
        <strain evidence="8">CBS6341</strain>
    </source>
</reference>
<keyword evidence="3" id="KW-0560">Oxidoreductase</keyword>
<evidence type="ECO:0000256" key="1">
    <source>
        <dbReference type="ARBA" id="ARBA00022630"/>
    </source>
</evidence>
<proteinExistence type="inferred from homology"/>
<evidence type="ECO:0000256" key="5">
    <source>
        <dbReference type="ARBA" id="ARBA00033748"/>
    </source>
</evidence>
<dbReference type="OrthoDB" id="5561043at2759"/>
<comment type="caution">
    <text evidence="8">The sequence shown here is derived from an EMBL/GenBank/DDBJ whole genome shotgun (WGS) entry which is preliminary data.</text>
</comment>
<dbReference type="PANTHER" id="PTHR30011">
    <property type="entry name" value="ALKANESULFONATE MONOOXYGENASE-RELATED"/>
    <property type="match status" value="1"/>
</dbReference>
<comment type="similarity">
    <text evidence="5">Belongs to the NtaA/SnaA/DszA monooxygenase family.</text>
</comment>
<feature type="domain" description="Luciferase-like" evidence="7">
    <location>
        <begin position="74"/>
        <end position="399"/>
    </location>
</feature>
<evidence type="ECO:0000313" key="8">
    <source>
        <dbReference type="EMBL" id="KAH3672407.1"/>
    </source>
</evidence>
<evidence type="ECO:0000256" key="3">
    <source>
        <dbReference type="ARBA" id="ARBA00023002"/>
    </source>
</evidence>
<dbReference type="InterPro" id="IPR011251">
    <property type="entry name" value="Luciferase-like_dom"/>
</dbReference>